<feature type="domain" description="RNA polymerase sigma factor 70 region 4 type 2" evidence="9">
    <location>
        <begin position="133"/>
        <end position="178"/>
    </location>
</feature>
<dbReference type="InterPro" id="IPR013324">
    <property type="entry name" value="RNA_pol_sigma_r3/r4-like"/>
</dbReference>
<dbReference type="InterPro" id="IPR036388">
    <property type="entry name" value="WH-like_DNA-bd_sf"/>
</dbReference>
<feature type="transmembrane region" description="Helical" evidence="7">
    <location>
        <begin position="199"/>
        <end position="222"/>
    </location>
</feature>
<evidence type="ECO:0000256" key="1">
    <source>
        <dbReference type="ARBA" id="ARBA00010641"/>
    </source>
</evidence>
<dbReference type="GO" id="GO:0016987">
    <property type="term" value="F:sigma factor activity"/>
    <property type="evidence" value="ECO:0007669"/>
    <property type="project" value="UniProtKB-KW"/>
</dbReference>
<dbReference type="InterPro" id="IPR013249">
    <property type="entry name" value="RNA_pol_sigma70_r4_t2"/>
</dbReference>
<evidence type="ECO:0000259" key="8">
    <source>
        <dbReference type="Pfam" id="PF04542"/>
    </source>
</evidence>
<keyword evidence="5 6" id="KW-0804">Transcription</keyword>
<dbReference type="Pfam" id="PF08281">
    <property type="entry name" value="Sigma70_r4_2"/>
    <property type="match status" value="1"/>
</dbReference>
<feature type="domain" description="RNA polymerase sigma-70 region 2" evidence="8">
    <location>
        <begin position="29"/>
        <end position="94"/>
    </location>
</feature>
<name>A0AAP4KBV5_9XANT</name>
<dbReference type="SUPFAM" id="SSF88946">
    <property type="entry name" value="Sigma2 domain of RNA polymerase sigma factors"/>
    <property type="match status" value="1"/>
</dbReference>
<dbReference type="SUPFAM" id="SSF88659">
    <property type="entry name" value="Sigma3 and sigma4 domains of RNA polymerase sigma factors"/>
    <property type="match status" value="1"/>
</dbReference>
<dbReference type="Gene3D" id="1.10.1740.10">
    <property type="match status" value="1"/>
</dbReference>
<dbReference type="PANTHER" id="PTHR43133">
    <property type="entry name" value="RNA POLYMERASE ECF-TYPE SIGMA FACTO"/>
    <property type="match status" value="1"/>
</dbReference>
<dbReference type="InterPro" id="IPR013325">
    <property type="entry name" value="RNA_pol_sigma_r2"/>
</dbReference>
<keyword evidence="7" id="KW-1133">Transmembrane helix</keyword>
<dbReference type="NCBIfam" id="TIGR02937">
    <property type="entry name" value="sigma70-ECF"/>
    <property type="match status" value="1"/>
</dbReference>
<keyword evidence="7" id="KW-0812">Transmembrane</keyword>
<keyword evidence="3 6" id="KW-0731">Sigma factor</keyword>
<dbReference type="EMBL" id="JASVYU010000022">
    <property type="protein sequence ID" value="MDN0288124.1"/>
    <property type="molecule type" value="Genomic_DNA"/>
</dbReference>
<feature type="transmembrane region" description="Helical" evidence="7">
    <location>
        <begin position="234"/>
        <end position="255"/>
    </location>
</feature>
<gene>
    <name evidence="10" type="ORF">QSH54_16105</name>
</gene>
<keyword evidence="7" id="KW-0472">Membrane</keyword>
<dbReference type="CDD" id="cd06171">
    <property type="entry name" value="Sigma70_r4"/>
    <property type="match status" value="1"/>
</dbReference>
<dbReference type="RefSeq" id="WP_039510283.1">
    <property type="nucleotide sequence ID" value="NZ_CP044334.1"/>
</dbReference>
<protein>
    <recommendedName>
        <fullName evidence="6">RNA polymerase sigma factor</fullName>
    </recommendedName>
</protein>
<dbReference type="GO" id="GO:0003677">
    <property type="term" value="F:DNA binding"/>
    <property type="evidence" value="ECO:0007669"/>
    <property type="project" value="UniProtKB-KW"/>
</dbReference>
<dbReference type="InterPro" id="IPR014284">
    <property type="entry name" value="RNA_pol_sigma-70_dom"/>
</dbReference>
<evidence type="ECO:0000256" key="5">
    <source>
        <dbReference type="ARBA" id="ARBA00023163"/>
    </source>
</evidence>
<comment type="caution">
    <text evidence="10">The sequence shown here is derived from an EMBL/GenBank/DDBJ whole genome shotgun (WGS) entry which is preliminary data.</text>
</comment>
<dbReference type="InterPro" id="IPR000838">
    <property type="entry name" value="RNA_pol_sigma70_ECF_CS"/>
</dbReference>
<dbReference type="InterPro" id="IPR039425">
    <property type="entry name" value="RNA_pol_sigma-70-like"/>
</dbReference>
<evidence type="ECO:0000256" key="6">
    <source>
        <dbReference type="RuleBase" id="RU000716"/>
    </source>
</evidence>
<feature type="transmembrane region" description="Helical" evidence="7">
    <location>
        <begin position="320"/>
        <end position="344"/>
    </location>
</feature>
<evidence type="ECO:0000256" key="3">
    <source>
        <dbReference type="ARBA" id="ARBA00023082"/>
    </source>
</evidence>
<sequence length="397" mass="42404">MHTDTLDLMLQRELPVAAAGCQQAYGRIVRACQNTVTAIALAITRDIAASEDIAQEAFLRAWQRLAQLHQPASFLPWLRQITRNLARDWLRANRHRALSGEAADLAIAMAADPAPSPADQLLQVEEEIAAFDIISALPEESRETLLLFYREGQSSRQVASLLGLSDAAVRKRLSRARASVRGELLRRFGEFARGSAPSVAFATAVTSATLLTAPGTASAAIVLTGMGGVGKLGVSGLTGSALGGGGAAGALSLWLGLPSLFAAGAVLVAGVGTYWSCWYLLRFAQTAAEAAAIRRFLHITTLTSVLVVGSTLLLKRLDAGAWASLLLLGAGMAVLNYQSIRVLPRVMRPMLERDAQRRGTMRAPLLYRCMFSPGAMLVSTAAVMLPIVRHYMKLGML</sequence>
<feature type="transmembrane region" description="Helical" evidence="7">
    <location>
        <begin position="261"/>
        <end position="281"/>
    </location>
</feature>
<keyword evidence="4 6" id="KW-0238">DNA-binding</keyword>
<evidence type="ECO:0000256" key="4">
    <source>
        <dbReference type="ARBA" id="ARBA00023125"/>
    </source>
</evidence>
<evidence type="ECO:0000313" key="10">
    <source>
        <dbReference type="EMBL" id="MDN0288124.1"/>
    </source>
</evidence>
<feature type="transmembrane region" description="Helical" evidence="7">
    <location>
        <begin position="293"/>
        <end position="314"/>
    </location>
</feature>
<accession>A0AAP4KBV5</accession>
<dbReference type="PROSITE" id="PS01063">
    <property type="entry name" value="SIGMA70_ECF"/>
    <property type="match status" value="1"/>
</dbReference>
<dbReference type="PANTHER" id="PTHR43133:SF25">
    <property type="entry name" value="RNA POLYMERASE SIGMA FACTOR RFAY-RELATED"/>
    <property type="match status" value="1"/>
</dbReference>
<dbReference type="Gene3D" id="1.10.10.10">
    <property type="entry name" value="Winged helix-like DNA-binding domain superfamily/Winged helix DNA-binding domain"/>
    <property type="match status" value="1"/>
</dbReference>
<feature type="transmembrane region" description="Helical" evidence="7">
    <location>
        <begin position="365"/>
        <end position="388"/>
    </location>
</feature>
<keyword evidence="2 6" id="KW-0805">Transcription regulation</keyword>
<comment type="similarity">
    <text evidence="1 6">Belongs to the sigma-70 factor family. ECF subfamily.</text>
</comment>
<reference evidence="10" key="1">
    <citation type="submission" date="2023-06" db="EMBL/GenBank/DDBJ databases">
        <title>Genome sequences of Xanthomonas arboricola from Serbia and Montenegro.</title>
        <authorList>
            <person name="Ilicic R."/>
            <person name="Jelusic A."/>
            <person name="Harrison J."/>
            <person name="Greer S."/>
            <person name="Grant M."/>
            <person name="Vicente J."/>
            <person name="Popovic Milovanovic T."/>
            <person name="Studholme D.J."/>
        </authorList>
    </citation>
    <scope>NUCLEOTIDE SEQUENCE</scope>
    <source>
        <strain evidence="10">Xp320</strain>
    </source>
</reference>
<evidence type="ECO:0000259" key="9">
    <source>
        <dbReference type="Pfam" id="PF08281"/>
    </source>
</evidence>
<organism evidence="10">
    <name type="scientific">Xanthomonas arboricola pv. pruni</name>
    <dbReference type="NCBI Taxonomy" id="69929"/>
    <lineage>
        <taxon>Bacteria</taxon>
        <taxon>Pseudomonadati</taxon>
        <taxon>Pseudomonadota</taxon>
        <taxon>Gammaproteobacteria</taxon>
        <taxon>Lysobacterales</taxon>
        <taxon>Lysobacteraceae</taxon>
        <taxon>Xanthomonas</taxon>
    </lineage>
</organism>
<dbReference type="GO" id="GO:0006352">
    <property type="term" value="P:DNA-templated transcription initiation"/>
    <property type="evidence" value="ECO:0007669"/>
    <property type="project" value="InterPro"/>
</dbReference>
<dbReference type="Pfam" id="PF04542">
    <property type="entry name" value="Sigma70_r2"/>
    <property type="match status" value="1"/>
</dbReference>
<evidence type="ECO:0000256" key="7">
    <source>
        <dbReference type="SAM" id="Phobius"/>
    </source>
</evidence>
<evidence type="ECO:0000256" key="2">
    <source>
        <dbReference type="ARBA" id="ARBA00023015"/>
    </source>
</evidence>
<proteinExistence type="inferred from homology"/>
<dbReference type="InterPro" id="IPR007627">
    <property type="entry name" value="RNA_pol_sigma70_r2"/>
</dbReference>
<dbReference type="AlphaFoldDB" id="A0AAP4KBV5"/>